<dbReference type="Pfam" id="PF04468">
    <property type="entry name" value="PSP1"/>
    <property type="match status" value="1"/>
</dbReference>
<reference evidence="3" key="1">
    <citation type="submission" date="2020-10" db="EMBL/GenBank/DDBJ databases">
        <authorList>
            <person name="Gilroy R."/>
        </authorList>
    </citation>
    <scope>NUCLEOTIDE SEQUENCE</scope>
    <source>
        <strain evidence="3">B1-20833</strain>
    </source>
</reference>
<dbReference type="InterPro" id="IPR047767">
    <property type="entry name" value="PSP1-like"/>
</dbReference>
<proteinExistence type="predicted"/>
<feature type="compositionally biased region" description="Basic residues" evidence="1">
    <location>
        <begin position="364"/>
        <end position="373"/>
    </location>
</feature>
<dbReference type="GO" id="GO:0005737">
    <property type="term" value="C:cytoplasm"/>
    <property type="evidence" value="ECO:0007669"/>
    <property type="project" value="TreeGrafter"/>
</dbReference>
<evidence type="ECO:0000259" key="2">
    <source>
        <dbReference type="PROSITE" id="PS51411"/>
    </source>
</evidence>
<name>A0A9D9EQ21_9BACT</name>
<dbReference type="NCBIfam" id="NF041131">
    <property type="entry name" value="RicT_YaaT_fam"/>
    <property type="match status" value="1"/>
</dbReference>
<reference evidence="3" key="2">
    <citation type="journal article" date="2021" name="PeerJ">
        <title>Extensive microbial diversity within the chicken gut microbiome revealed by metagenomics and culture.</title>
        <authorList>
            <person name="Gilroy R."/>
            <person name="Ravi A."/>
            <person name="Getino M."/>
            <person name="Pursley I."/>
            <person name="Horton D.L."/>
            <person name="Alikhan N.F."/>
            <person name="Baker D."/>
            <person name="Gharbi K."/>
            <person name="Hall N."/>
            <person name="Watson M."/>
            <person name="Adriaenssens E.M."/>
            <person name="Foster-Nyarko E."/>
            <person name="Jarju S."/>
            <person name="Secka A."/>
            <person name="Antonio M."/>
            <person name="Oren A."/>
            <person name="Chaudhuri R.R."/>
            <person name="La Ragione R."/>
            <person name="Hildebrand F."/>
            <person name="Pallen M.J."/>
        </authorList>
    </citation>
    <scope>NUCLEOTIDE SEQUENCE</scope>
    <source>
        <strain evidence="3">B1-20833</strain>
    </source>
</reference>
<gene>
    <name evidence="3" type="ORF">IAC06_01645</name>
</gene>
<feature type="compositionally biased region" description="Basic and acidic residues" evidence="1">
    <location>
        <begin position="385"/>
        <end position="402"/>
    </location>
</feature>
<accession>A0A9D9EQ21</accession>
<dbReference type="PANTHER" id="PTHR43830:SF3">
    <property type="entry name" value="PROTEIN PSP1"/>
    <property type="match status" value="1"/>
</dbReference>
<dbReference type="AlphaFoldDB" id="A0A9D9EQ21"/>
<dbReference type="InterPro" id="IPR007557">
    <property type="entry name" value="PSP1_C"/>
</dbReference>
<dbReference type="Proteomes" id="UP000823661">
    <property type="component" value="Unassembled WGS sequence"/>
</dbReference>
<protein>
    <recommendedName>
        <fullName evidence="2">PSP1 C-terminal domain-containing protein</fullName>
    </recommendedName>
</protein>
<dbReference type="EMBL" id="JADIMI010000014">
    <property type="protein sequence ID" value="MBO8451573.1"/>
    <property type="molecule type" value="Genomic_DNA"/>
</dbReference>
<feature type="region of interest" description="Disordered" evidence="1">
    <location>
        <begin position="362"/>
        <end position="425"/>
    </location>
</feature>
<evidence type="ECO:0000256" key="1">
    <source>
        <dbReference type="SAM" id="MobiDB-lite"/>
    </source>
</evidence>
<comment type="caution">
    <text evidence="3">The sequence shown here is derived from an EMBL/GenBank/DDBJ whole genome shotgun (WGS) entry which is preliminary data.</text>
</comment>
<evidence type="ECO:0000313" key="3">
    <source>
        <dbReference type="EMBL" id="MBO8451573.1"/>
    </source>
</evidence>
<sequence>MDNENRKFDCSRGCVVERTEEGELNCDYRQGCCKLEVYDWLPGVKQEQYKDYFEVRFKNTRKGIYVNASGQTIKMGDLVIVESATGHDLGIVTLEGPIVSRQMKCKRIDPATAEFRKIYRKAKMFDLEKWQEAIAREHETMIRARQIAAELGLEMKIGDVEFQGDGTKAIFYYIADGRVDFRQLIKVFAEEFRIRIEMKQIGARQEAGLIGGLGVCGRELCCSNYISSFQSITTAAARTQDLSLNPQKLAGQCGKLKCCLNYETAVYVDAQSRIPKVLNPLEFEDGLAYLMKTDILREMMYFSYDQTSYANLYPLPASEVKEIMRMNSNGQRPESLKGEPVQNVPEFISAVGDDSITRFDEARKKRKGGRGKNRQNQPSKGQKSRPGDRKQFQKDRQQERGQTRQPARSRAADTKPSARKTPDGQ</sequence>
<organism evidence="3 4">
    <name type="scientific">Candidatus Cryptobacteroides intestinavium</name>
    <dbReference type="NCBI Taxonomy" id="2840766"/>
    <lineage>
        <taxon>Bacteria</taxon>
        <taxon>Pseudomonadati</taxon>
        <taxon>Bacteroidota</taxon>
        <taxon>Bacteroidia</taxon>
        <taxon>Bacteroidales</taxon>
        <taxon>Candidatus Cryptobacteroides</taxon>
    </lineage>
</organism>
<evidence type="ECO:0000313" key="4">
    <source>
        <dbReference type="Proteomes" id="UP000823661"/>
    </source>
</evidence>
<dbReference type="PANTHER" id="PTHR43830">
    <property type="entry name" value="PROTEIN PSP1"/>
    <property type="match status" value="1"/>
</dbReference>
<feature type="domain" description="PSP1 C-terminal" evidence="2">
    <location>
        <begin position="116"/>
        <end position="201"/>
    </location>
</feature>
<dbReference type="PROSITE" id="PS51411">
    <property type="entry name" value="PSP1_C"/>
    <property type="match status" value="1"/>
</dbReference>